<sequence length="233" mass="26002">MSLTCGWSWNVCATTAPSRQRTVSAKSRLWRNPPRVCKRGKPALTPRGRSRPFARGPLQHDVRLRLRWRTDGVGVAERPVPVYEEVENGRAGRGEHLGDQVIQPEPQADGHDGGVAAKREKGHQAKPHHRPDMPARAVENGLPADEVIERGPDHAARHRRPPRRDAHLHQPEQDHIVRQRCAAADHDIARKLLHCCPEMPPRRHACADPVHFGTDIVLDHGCRAATRVPASAQ</sequence>
<dbReference type="Proteomes" id="UP000187203">
    <property type="component" value="Unassembled WGS sequence"/>
</dbReference>
<feature type="compositionally biased region" description="Basic and acidic residues" evidence="1">
    <location>
        <begin position="163"/>
        <end position="173"/>
    </location>
</feature>
<gene>
    <name evidence="2" type="ORF">COLO4_02569</name>
</gene>
<evidence type="ECO:0000313" key="2">
    <source>
        <dbReference type="EMBL" id="OMP12925.1"/>
    </source>
</evidence>
<feature type="region of interest" description="Disordered" evidence="1">
    <location>
        <begin position="151"/>
        <end position="173"/>
    </location>
</feature>
<feature type="region of interest" description="Disordered" evidence="1">
    <location>
        <begin position="86"/>
        <end position="136"/>
    </location>
</feature>
<comment type="caution">
    <text evidence="2">The sequence shown here is derived from an EMBL/GenBank/DDBJ whole genome shotgun (WGS) entry which is preliminary data.</text>
</comment>
<dbReference type="AlphaFoldDB" id="A0A1R3L0P7"/>
<keyword evidence="3" id="KW-1185">Reference proteome</keyword>
<protein>
    <submittedName>
        <fullName evidence="2">PAP-specific phosphatase</fullName>
    </submittedName>
</protein>
<organism evidence="2 3">
    <name type="scientific">Corchorus olitorius</name>
    <dbReference type="NCBI Taxonomy" id="93759"/>
    <lineage>
        <taxon>Eukaryota</taxon>
        <taxon>Viridiplantae</taxon>
        <taxon>Streptophyta</taxon>
        <taxon>Embryophyta</taxon>
        <taxon>Tracheophyta</taxon>
        <taxon>Spermatophyta</taxon>
        <taxon>Magnoliopsida</taxon>
        <taxon>eudicotyledons</taxon>
        <taxon>Gunneridae</taxon>
        <taxon>Pentapetalae</taxon>
        <taxon>rosids</taxon>
        <taxon>malvids</taxon>
        <taxon>Malvales</taxon>
        <taxon>Malvaceae</taxon>
        <taxon>Grewioideae</taxon>
        <taxon>Apeibeae</taxon>
        <taxon>Corchorus</taxon>
    </lineage>
</organism>
<feature type="compositionally biased region" description="Basic and acidic residues" evidence="1">
    <location>
        <begin position="87"/>
        <end position="98"/>
    </location>
</feature>
<dbReference type="EMBL" id="AWUE01005608">
    <property type="protein sequence ID" value="OMP12925.1"/>
    <property type="molecule type" value="Genomic_DNA"/>
</dbReference>
<name>A0A1R3L0P7_9ROSI</name>
<accession>A0A1R3L0P7</accession>
<feature type="compositionally biased region" description="Basic and acidic residues" evidence="1">
    <location>
        <begin position="108"/>
        <end position="123"/>
    </location>
</feature>
<reference evidence="3" key="1">
    <citation type="submission" date="2013-09" db="EMBL/GenBank/DDBJ databases">
        <title>Corchorus olitorius genome sequencing.</title>
        <authorList>
            <person name="Alam M."/>
            <person name="Haque M.S."/>
            <person name="Islam M.S."/>
            <person name="Emdad E.M."/>
            <person name="Islam M.M."/>
            <person name="Ahmed B."/>
            <person name="Halim A."/>
            <person name="Hossen Q.M.M."/>
            <person name="Hossain M.Z."/>
            <person name="Ahmed R."/>
            <person name="Khan M.M."/>
            <person name="Islam R."/>
            <person name="Rashid M.M."/>
            <person name="Khan S.A."/>
            <person name="Rahman M.S."/>
            <person name="Alam M."/>
            <person name="Yahiya A.S."/>
            <person name="Khan M.S."/>
            <person name="Azam M.S."/>
            <person name="Haque T."/>
            <person name="Lashkar M.Z.H."/>
            <person name="Akhand A.I."/>
            <person name="Morshed G."/>
            <person name="Roy S."/>
            <person name="Uddin K.S."/>
            <person name="Rabeya T."/>
            <person name="Hossain A.S."/>
            <person name="Chowdhury A."/>
            <person name="Snigdha A.R."/>
            <person name="Mortoza M.S."/>
            <person name="Matin S.A."/>
            <person name="Hoque S.M.E."/>
            <person name="Islam M.K."/>
            <person name="Roy D.K."/>
            <person name="Haider R."/>
            <person name="Moosa M.M."/>
            <person name="Elias S.M."/>
            <person name="Hasan A.M."/>
            <person name="Jahan S."/>
            <person name="Shafiuddin M."/>
            <person name="Mahmood N."/>
            <person name="Shommy N.S."/>
        </authorList>
    </citation>
    <scope>NUCLEOTIDE SEQUENCE [LARGE SCALE GENOMIC DNA]</scope>
    <source>
        <strain evidence="3">cv. O-4</strain>
    </source>
</reference>
<evidence type="ECO:0000313" key="3">
    <source>
        <dbReference type="Proteomes" id="UP000187203"/>
    </source>
</evidence>
<proteinExistence type="predicted"/>
<evidence type="ECO:0000256" key="1">
    <source>
        <dbReference type="SAM" id="MobiDB-lite"/>
    </source>
</evidence>